<evidence type="ECO:0000256" key="5">
    <source>
        <dbReference type="ARBA" id="ARBA00022630"/>
    </source>
</evidence>
<evidence type="ECO:0000313" key="14">
    <source>
        <dbReference type="EMBL" id="KAK9863035.1"/>
    </source>
</evidence>
<protein>
    <recommendedName>
        <fullName evidence="4 10">L-aspartate oxidase</fullName>
        <ecNumber evidence="4 10">1.4.3.16</ecNumber>
    </recommendedName>
</protein>
<dbReference type="Gene3D" id="3.50.50.60">
    <property type="entry name" value="FAD/NAD(P)-binding domain"/>
    <property type="match status" value="1"/>
</dbReference>
<dbReference type="Pfam" id="PF00890">
    <property type="entry name" value="FAD_binding_2"/>
    <property type="match status" value="1"/>
</dbReference>
<dbReference type="Gene3D" id="1.20.58.100">
    <property type="entry name" value="Fumarate reductase/succinate dehydrogenase flavoprotein-like, C-terminal domain"/>
    <property type="match status" value="1"/>
</dbReference>
<evidence type="ECO:0000256" key="6">
    <source>
        <dbReference type="ARBA" id="ARBA00022642"/>
    </source>
</evidence>
<evidence type="ECO:0000256" key="10">
    <source>
        <dbReference type="RuleBase" id="RU362049"/>
    </source>
</evidence>
<evidence type="ECO:0000313" key="15">
    <source>
        <dbReference type="Proteomes" id="UP001485043"/>
    </source>
</evidence>
<feature type="domain" description="FAD-dependent oxidoreductase 2 FAD-binding" evidence="12">
    <location>
        <begin position="2"/>
        <end position="352"/>
    </location>
</feature>
<dbReference type="Proteomes" id="UP001485043">
    <property type="component" value="Unassembled WGS sequence"/>
</dbReference>
<comment type="catalytic activity">
    <reaction evidence="9 10">
        <text>L-aspartate + O2 = iminosuccinate + H2O2</text>
        <dbReference type="Rhea" id="RHEA:25876"/>
        <dbReference type="ChEBI" id="CHEBI:15379"/>
        <dbReference type="ChEBI" id="CHEBI:16240"/>
        <dbReference type="ChEBI" id="CHEBI:29991"/>
        <dbReference type="ChEBI" id="CHEBI:77875"/>
        <dbReference type="EC" id="1.4.3.16"/>
    </reaction>
</comment>
<evidence type="ECO:0000256" key="3">
    <source>
        <dbReference type="ARBA" id="ARBA00008562"/>
    </source>
</evidence>
<feature type="region of interest" description="Disordered" evidence="11">
    <location>
        <begin position="535"/>
        <end position="555"/>
    </location>
</feature>
<dbReference type="EC" id="1.4.3.16" evidence="4 10"/>
<evidence type="ECO:0000259" key="13">
    <source>
        <dbReference type="Pfam" id="PF02910"/>
    </source>
</evidence>
<evidence type="ECO:0000256" key="1">
    <source>
        <dbReference type="ARBA" id="ARBA00001974"/>
    </source>
</evidence>
<dbReference type="InterPro" id="IPR027477">
    <property type="entry name" value="Succ_DH/fumarate_Rdtase_cat_sf"/>
</dbReference>
<dbReference type="SUPFAM" id="SSF51905">
    <property type="entry name" value="FAD/NAD(P)-binding domain"/>
    <property type="match status" value="1"/>
</dbReference>
<organism evidence="14 15">
    <name type="scientific">Apatococcus fuscideae</name>
    <dbReference type="NCBI Taxonomy" id="2026836"/>
    <lineage>
        <taxon>Eukaryota</taxon>
        <taxon>Viridiplantae</taxon>
        <taxon>Chlorophyta</taxon>
        <taxon>core chlorophytes</taxon>
        <taxon>Trebouxiophyceae</taxon>
        <taxon>Chlorellales</taxon>
        <taxon>Chlorellaceae</taxon>
        <taxon>Apatococcus</taxon>
    </lineage>
</organism>
<proteinExistence type="inferred from homology"/>
<comment type="pathway">
    <text evidence="2 10">Cofactor biosynthesis; NAD(+) biosynthesis; iminoaspartate from L-aspartate (oxidase route): step 1/1.</text>
</comment>
<comment type="cofactor">
    <cofactor evidence="1 10">
        <name>FAD</name>
        <dbReference type="ChEBI" id="CHEBI:57692"/>
    </cofactor>
</comment>
<name>A0AAW1T0N7_9CHLO</name>
<comment type="subcellular location">
    <subcellularLocation>
        <location evidence="10">Plastid</location>
        <location evidence="10">Chloroplast</location>
    </subcellularLocation>
</comment>
<keyword evidence="15" id="KW-1185">Reference proteome</keyword>
<comment type="similarity">
    <text evidence="3 10">Belongs to the FAD-dependent oxidoreductase 2 family. NadB subfamily.</text>
</comment>
<dbReference type="FunFam" id="3.90.700.10:FF:000002">
    <property type="entry name" value="L-aspartate oxidase"/>
    <property type="match status" value="1"/>
</dbReference>
<dbReference type="InterPro" id="IPR037099">
    <property type="entry name" value="Fum_R/Succ_DH_flav-like_C_sf"/>
</dbReference>
<gene>
    <name evidence="14" type="ORF">WJX84_009650</name>
</gene>
<feature type="domain" description="Fumarate reductase/succinate dehydrogenase flavoprotein-like C-terminal" evidence="13">
    <location>
        <begin position="412"/>
        <end position="492"/>
    </location>
</feature>
<comment type="caution">
    <text evidence="14">The sequence shown here is derived from an EMBL/GenBank/DDBJ whole genome shotgun (WGS) entry which is preliminary data.</text>
</comment>
<evidence type="ECO:0000256" key="4">
    <source>
        <dbReference type="ARBA" id="ARBA00012173"/>
    </source>
</evidence>
<dbReference type="GO" id="GO:0009507">
    <property type="term" value="C:chloroplast"/>
    <property type="evidence" value="ECO:0007669"/>
    <property type="project" value="UniProtKB-SubCell"/>
</dbReference>
<evidence type="ECO:0000256" key="9">
    <source>
        <dbReference type="ARBA" id="ARBA00050942"/>
    </source>
</evidence>
<keyword evidence="6 10" id="KW-0662">Pyridine nucleotide biosynthesis</keyword>
<evidence type="ECO:0000256" key="2">
    <source>
        <dbReference type="ARBA" id="ARBA00004950"/>
    </source>
</evidence>
<keyword evidence="7 10" id="KW-0274">FAD</keyword>
<dbReference type="Gene3D" id="3.90.700.10">
    <property type="entry name" value="Succinate dehydrogenase/fumarate reductase flavoprotein, catalytic domain"/>
    <property type="match status" value="1"/>
</dbReference>
<dbReference type="SUPFAM" id="SSF56425">
    <property type="entry name" value="Succinate dehydrogenase/fumarate reductase flavoprotein, catalytic domain"/>
    <property type="match status" value="1"/>
</dbReference>
<dbReference type="InterPro" id="IPR036188">
    <property type="entry name" value="FAD/NAD-bd_sf"/>
</dbReference>
<dbReference type="GO" id="GO:0008734">
    <property type="term" value="F:L-aspartate oxidase activity"/>
    <property type="evidence" value="ECO:0007669"/>
    <property type="project" value="UniProtKB-UniRule"/>
</dbReference>
<dbReference type="InterPro" id="IPR015939">
    <property type="entry name" value="Fum_Rdtase/Succ_DH_flav-like_C"/>
</dbReference>
<dbReference type="GO" id="GO:0009435">
    <property type="term" value="P:NAD+ biosynthetic process"/>
    <property type="evidence" value="ECO:0007669"/>
    <property type="project" value="InterPro"/>
</dbReference>
<comment type="function">
    <text evidence="10">Catalyzes the oxidation of L-aspartate to iminoaspartate.</text>
</comment>
<sequence length="555" mass="59134">MVSKETANEGSTAYAQGGISAVFGKDDSVESHIQDTMRAGGYLNTYGAVEAVCREGPQLVLDLVEMGAVFTQGEQGGLDLTREGGHSHRRVVHAADVTGREVERALLKTARDHPNIRIMECHAAVDLVMGEVGGRRQCLGLDVLDIRAGAMQRVVAPVTLLASGGAGHIYPNTTNPHVSTGDGMAMALRAGASLSNLEFVQFHPTGFYTGELGQTFLISEAVRGEGGHLLNIAGHRFMDQYDDRLELAPRDVVARSIHDQMMSRGETHVLLDISHEPSSAINHHFPNIAARVKEYGIDITKDPIPVVPTQHYCCGGVQTGLFGETDIAGLYACGEVAHTGLHGANRLASNSLLEGLVLAARAVEPSIAFRETAVSQAGPALHHATTSADFTGAYSVAKLPKDVAESVAAKRVEMTQLMWGAAGIVRHRADMKAALPRLTQLYGEAWDLRREHGVSPQLQELVNLITVGNLIMVSALERKESRGLHFTPDYPALSKELACTVINAFEAGIELHAVFASPESLQNICKTLAAPAVDSPLPPGCEPPATSEAEATGPL</sequence>
<evidence type="ECO:0000256" key="7">
    <source>
        <dbReference type="ARBA" id="ARBA00022827"/>
    </source>
</evidence>
<dbReference type="SUPFAM" id="SSF46977">
    <property type="entry name" value="Succinate dehydrogenase/fumarate reductase flavoprotein C-terminal domain"/>
    <property type="match status" value="1"/>
</dbReference>
<dbReference type="InterPro" id="IPR003953">
    <property type="entry name" value="FAD-dep_OxRdtase_2_FAD-bd"/>
</dbReference>
<dbReference type="PANTHER" id="PTHR42716:SF2">
    <property type="entry name" value="L-ASPARTATE OXIDASE, CHLOROPLASTIC"/>
    <property type="match status" value="1"/>
</dbReference>
<keyword evidence="8 10" id="KW-0560">Oxidoreductase</keyword>
<evidence type="ECO:0000256" key="8">
    <source>
        <dbReference type="ARBA" id="ARBA00023002"/>
    </source>
</evidence>
<evidence type="ECO:0000256" key="11">
    <source>
        <dbReference type="SAM" id="MobiDB-lite"/>
    </source>
</evidence>
<reference evidence="14 15" key="1">
    <citation type="journal article" date="2024" name="Nat. Commun.">
        <title>Phylogenomics reveals the evolutionary origins of lichenization in chlorophyte algae.</title>
        <authorList>
            <person name="Puginier C."/>
            <person name="Libourel C."/>
            <person name="Otte J."/>
            <person name="Skaloud P."/>
            <person name="Haon M."/>
            <person name="Grisel S."/>
            <person name="Petersen M."/>
            <person name="Berrin J.G."/>
            <person name="Delaux P.M."/>
            <person name="Dal Grande F."/>
            <person name="Keller J."/>
        </authorList>
    </citation>
    <scope>NUCLEOTIDE SEQUENCE [LARGE SCALE GENOMIC DNA]</scope>
    <source>
        <strain evidence="14 15">SAG 2523</strain>
    </source>
</reference>
<keyword evidence="5 10" id="KW-0285">Flavoprotein</keyword>
<accession>A0AAW1T0N7</accession>
<dbReference type="Pfam" id="PF02910">
    <property type="entry name" value="Succ_DH_flav_C"/>
    <property type="match status" value="1"/>
</dbReference>
<dbReference type="InterPro" id="IPR005288">
    <property type="entry name" value="NadB"/>
</dbReference>
<dbReference type="EMBL" id="JALJOV010000525">
    <property type="protein sequence ID" value="KAK9863035.1"/>
    <property type="molecule type" value="Genomic_DNA"/>
</dbReference>
<evidence type="ECO:0000259" key="12">
    <source>
        <dbReference type="Pfam" id="PF00890"/>
    </source>
</evidence>
<dbReference type="NCBIfam" id="TIGR00551">
    <property type="entry name" value="nadB"/>
    <property type="match status" value="1"/>
</dbReference>
<dbReference type="AlphaFoldDB" id="A0AAW1T0N7"/>
<dbReference type="PANTHER" id="PTHR42716">
    <property type="entry name" value="L-ASPARTATE OXIDASE"/>
    <property type="match status" value="1"/>
</dbReference>